<dbReference type="CDD" id="cd15672">
    <property type="entry name" value="ePHD_AF10_like"/>
    <property type="match status" value="1"/>
</dbReference>
<dbReference type="SUPFAM" id="SSF57903">
    <property type="entry name" value="FYVE/PHD zinc finger"/>
    <property type="match status" value="1"/>
</dbReference>
<dbReference type="InterPro" id="IPR013083">
    <property type="entry name" value="Znf_RING/FYVE/PHD"/>
</dbReference>
<name>K1PZ99_MAGGI</name>
<dbReference type="PROSITE" id="PS51805">
    <property type="entry name" value="EPHD"/>
    <property type="match status" value="1"/>
</dbReference>
<sequence length="927" mass="100194">MKEMLGGCCVCSDERGWAENPLVYCDGQGCNVAVHQACYGIVHVPKGPWYCRKCESQERSARVKCELCPQRDGALKRTDTGVAWCHVVCALFIPEAWFANVQTMEPIVLKNVPPERFNKVCYICEENGRATRSNSGACMQCNRNGCKMNFHVTCAQAQGLLCEEAGNYGDNVKYCGYCVHHYKKLKRDANIKQIPAFKPIPADNASPEKGNTLTTDTRMFKRGNKAENKESYNPAQNQLLGGQDKEKQPATPPLSNASSGIGTSTLSETSTISPTESPNQEEEDSENRSFPMSQPSLNDNHALHRSVSSGSLYSVQSADLRLASEAGPMFSPSAGLSGEALSGSFTGSLDSFMTGSTNKISSLGRTASQSDNEIDQAAKRSRSKSQEKFEKKMKRTKQLNTVGNKKLSRNGSTESKDTSPTGSRKVRRKPELTTPSIGTNSNNVSLNSFSVFGGSPHFQSIGVPGPLTFSFTQNNPGSGLGSCNDLTEGACGPPKIFPSQQSPQKEPPNGEFPTSLEQLLERQWEQGSQFLMKQGEHFDIASLLHCLHQLKSENHRLEGHIKSLATRRDHLLAVNARLSIPFSSPLHPDSFLSSDKPTDGKTVEPSLMQDVACLTADNPVQAGGSTTGIQYSVGYGQYAHINGGHPPLIINAGQKQTRCDLNSTFIVPLTLLKSENYRLEGHIKSLATRRDHLLAVNARLSFAFSSPLHPDSFLSSDKPTDGKNAEPSLMQDVACLTADNPVQTGGSTTGIQYSVGYGQYAHINGGHPPLIINAGQKQTRCDLNFTFILIILCRQKALPQDVACLTADNPVQAGGSTTGIQYSVGYGQYAHINGGHPPLIINAGQKQTRCDLNSTFIVPLTLDVACLTADNPVQAGGSTTGIQYSVGYGQYAHINGGHPPLIINAGQKQTRCDLNSTFIVPLTLVLN</sequence>
<dbReference type="GO" id="GO:0006357">
    <property type="term" value="P:regulation of transcription by RNA polymerase II"/>
    <property type="evidence" value="ECO:0007669"/>
    <property type="project" value="TreeGrafter"/>
</dbReference>
<dbReference type="AlphaFoldDB" id="K1PZ99"/>
<feature type="region of interest" description="Disordered" evidence="1">
    <location>
        <begin position="223"/>
        <end position="303"/>
    </location>
</feature>
<dbReference type="PANTHER" id="PTHR13793">
    <property type="entry name" value="PHD FINGER PROTEINS"/>
    <property type="match status" value="1"/>
</dbReference>
<evidence type="ECO:0000313" key="2">
    <source>
        <dbReference type="EMBL" id="EKC26968.1"/>
    </source>
</evidence>
<dbReference type="Pfam" id="PF13832">
    <property type="entry name" value="zf-HC5HC2H_2"/>
    <property type="match status" value="1"/>
</dbReference>
<organism evidence="2">
    <name type="scientific">Magallana gigas</name>
    <name type="common">Pacific oyster</name>
    <name type="synonym">Crassostrea gigas</name>
    <dbReference type="NCBI Taxonomy" id="29159"/>
    <lineage>
        <taxon>Eukaryota</taxon>
        <taxon>Metazoa</taxon>
        <taxon>Spiralia</taxon>
        <taxon>Lophotrochozoa</taxon>
        <taxon>Mollusca</taxon>
        <taxon>Bivalvia</taxon>
        <taxon>Autobranchia</taxon>
        <taxon>Pteriomorphia</taxon>
        <taxon>Ostreida</taxon>
        <taxon>Ostreoidea</taxon>
        <taxon>Ostreidae</taxon>
        <taxon>Magallana</taxon>
    </lineage>
</organism>
<proteinExistence type="predicted"/>
<dbReference type="Pfam" id="PF13831">
    <property type="entry name" value="PHD_2"/>
    <property type="match status" value="1"/>
</dbReference>
<feature type="compositionally biased region" description="Low complexity" evidence="1">
    <location>
        <begin position="258"/>
        <end position="278"/>
    </location>
</feature>
<dbReference type="PROSITE" id="PS01359">
    <property type="entry name" value="ZF_PHD_1"/>
    <property type="match status" value="1"/>
</dbReference>
<dbReference type="InParanoid" id="K1PZ99"/>
<dbReference type="InterPro" id="IPR049781">
    <property type="entry name" value="AF10/AF17_PHD"/>
</dbReference>
<dbReference type="PANTHER" id="PTHR13793:SF164">
    <property type="entry name" value="ALHAMBRA, ISOFORM P"/>
    <property type="match status" value="1"/>
</dbReference>
<feature type="compositionally biased region" description="Polar residues" evidence="1">
    <location>
        <begin position="231"/>
        <end position="240"/>
    </location>
</feature>
<dbReference type="GO" id="GO:0005634">
    <property type="term" value="C:nucleus"/>
    <property type="evidence" value="ECO:0007669"/>
    <property type="project" value="TreeGrafter"/>
</dbReference>
<gene>
    <name evidence="2" type="ORF">CGI_10007241</name>
</gene>
<feature type="compositionally biased region" description="Polar residues" evidence="1">
    <location>
        <begin position="360"/>
        <end position="371"/>
    </location>
</feature>
<dbReference type="CDD" id="cd15574">
    <property type="entry name" value="PHD_AF10_AF17"/>
    <property type="match status" value="1"/>
</dbReference>
<feature type="region of interest" description="Disordered" evidence="1">
    <location>
        <begin position="198"/>
        <end position="217"/>
    </location>
</feature>
<dbReference type="InterPro" id="IPR019786">
    <property type="entry name" value="Zinc_finger_PHD-type_CS"/>
</dbReference>
<dbReference type="Gene3D" id="3.30.40.10">
    <property type="entry name" value="Zinc/RING finger domain, C3HC4 (zinc finger)"/>
    <property type="match status" value="2"/>
</dbReference>
<dbReference type="InterPro" id="IPR050701">
    <property type="entry name" value="Histone_Mod_Regulator"/>
</dbReference>
<feature type="compositionally biased region" description="Polar residues" evidence="1">
    <location>
        <begin position="288"/>
        <end position="299"/>
    </location>
</feature>
<accession>K1PZ99</accession>
<dbReference type="SMART" id="SM00249">
    <property type="entry name" value="PHD"/>
    <property type="match status" value="2"/>
</dbReference>
<dbReference type="EMBL" id="JH818968">
    <property type="protein sequence ID" value="EKC26968.1"/>
    <property type="molecule type" value="Genomic_DNA"/>
</dbReference>
<dbReference type="InterPro" id="IPR011011">
    <property type="entry name" value="Znf_FYVE_PHD"/>
</dbReference>
<evidence type="ECO:0000256" key="1">
    <source>
        <dbReference type="SAM" id="MobiDB-lite"/>
    </source>
</evidence>
<feature type="region of interest" description="Disordered" evidence="1">
    <location>
        <begin position="360"/>
        <end position="444"/>
    </location>
</feature>
<dbReference type="InterPro" id="IPR001965">
    <property type="entry name" value="Znf_PHD"/>
</dbReference>
<dbReference type="FunFam" id="3.30.40.10:FF:000053">
    <property type="entry name" value="protein AF-10 isoform X2"/>
    <property type="match status" value="1"/>
</dbReference>
<dbReference type="GO" id="GO:0031491">
    <property type="term" value="F:nucleosome binding"/>
    <property type="evidence" value="ECO:0007669"/>
    <property type="project" value="TreeGrafter"/>
</dbReference>
<dbReference type="InterPro" id="IPR034732">
    <property type="entry name" value="EPHD"/>
</dbReference>
<dbReference type="GO" id="GO:0042393">
    <property type="term" value="F:histone binding"/>
    <property type="evidence" value="ECO:0007669"/>
    <property type="project" value="TreeGrafter"/>
</dbReference>
<reference evidence="2" key="1">
    <citation type="journal article" date="2012" name="Nature">
        <title>The oyster genome reveals stress adaptation and complexity of shell formation.</title>
        <authorList>
            <person name="Zhang G."/>
            <person name="Fang X."/>
            <person name="Guo X."/>
            <person name="Li L."/>
            <person name="Luo R."/>
            <person name="Xu F."/>
            <person name="Yang P."/>
            <person name="Zhang L."/>
            <person name="Wang X."/>
            <person name="Qi H."/>
            <person name="Xiong Z."/>
            <person name="Que H."/>
            <person name="Xie Y."/>
            <person name="Holland P.W."/>
            <person name="Paps J."/>
            <person name="Zhu Y."/>
            <person name="Wu F."/>
            <person name="Chen Y."/>
            <person name="Wang J."/>
            <person name="Peng C."/>
            <person name="Meng J."/>
            <person name="Yang L."/>
            <person name="Liu J."/>
            <person name="Wen B."/>
            <person name="Zhang N."/>
            <person name="Huang Z."/>
            <person name="Zhu Q."/>
            <person name="Feng Y."/>
            <person name="Mount A."/>
            <person name="Hedgecock D."/>
            <person name="Xu Z."/>
            <person name="Liu Y."/>
            <person name="Domazet-Loso T."/>
            <person name="Du Y."/>
            <person name="Sun X."/>
            <person name="Zhang S."/>
            <person name="Liu B."/>
            <person name="Cheng P."/>
            <person name="Jiang X."/>
            <person name="Li J."/>
            <person name="Fan D."/>
            <person name="Wang W."/>
            <person name="Fu W."/>
            <person name="Wang T."/>
            <person name="Wang B."/>
            <person name="Zhang J."/>
            <person name="Peng Z."/>
            <person name="Li Y."/>
            <person name="Li N."/>
            <person name="Wang J."/>
            <person name="Chen M."/>
            <person name="He Y."/>
            <person name="Tan F."/>
            <person name="Song X."/>
            <person name="Zheng Q."/>
            <person name="Huang R."/>
            <person name="Yang H."/>
            <person name="Du X."/>
            <person name="Chen L."/>
            <person name="Yang M."/>
            <person name="Gaffney P.M."/>
            <person name="Wang S."/>
            <person name="Luo L."/>
            <person name="She Z."/>
            <person name="Ming Y."/>
            <person name="Huang W."/>
            <person name="Zhang S."/>
            <person name="Huang B."/>
            <person name="Zhang Y."/>
            <person name="Qu T."/>
            <person name="Ni P."/>
            <person name="Miao G."/>
            <person name="Wang J."/>
            <person name="Wang Q."/>
            <person name="Steinberg C.E."/>
            <person name="Wang H."/>
            <person name="Li N."/>
            <person name="Qian L."/>
            <person name="Zhang G."/>
            <person name="Li Y."/>
            <person name="Yang H."/>
            <person name="Liu X."/>
            <person name="Wang J."/>
            <person name="Yin Y."/>
            <person name="Wang J."/>
        </authorList>
    </citation>
    <scope>NUCLEOTIDE SEQUENCE [LARGE SCALE GENOMIC DNA]</scope>
    <source>
        <strain evidence="2">05x7-T-G4-1.051#20</strain>
    </source>
</reference>
<dbReference type="CDD" id="cd20901">
    <property type="entry name" value="CC_AF10"/>
    <property type="match status" value="1"/>
</dbReference>
<protein>
    <submittedName>
        <fullName evidence="2">Protein AF-10</fullName>
    </submittedName>
</protein>
<dbReference type="HOGENOM" id="CLU_315288_0_0_1"/>
<dbReference type="InterPro" id="IPR049773">
    <property type="entry name" value="AF10-like_CC"/>
</dbReference>
<feature type="compositionally biased region" description="Polar residues" evidence="1">
    <location>
        <begin position="398"/>
        <end position="422"/>
    </location>
</feature>
<dbReference type="PROSITE" id="PS50016">
    <property type="entry name" value="ZF_PHD_2"/>
    <property type="match status" value="1"/>
</dbReference>
<dbReference type="InterPro" id="IPR019787">
    <property type="entry name" value="Znf_PHD-finger"/>
</dbReference>